<evidence type="ECO:0000313" key="1">
    <source>
        <dbReference type="EMBL" id="PLR35036.1"/>
    </source>
</evidence>
<proteinExistence type="predicted"/>
<sequence length="128" mass="14209">MMQRKPFRLEIVSSGGINSSVLFDAPPQGGPRISQVHEAHLAELYRQIHQHAGDSITFSCLPHRIAGHSCLAVKLSGDRGTVNLLLTVTGNLRWPQPEEYAHSPRWYINVPDAVDAVYLVRELAETLS</sequence>
<organism evidence="1 2">
    <name type="scientific">Chimaeribacter californicus</name>
    <dbReference type="NCBI Taxonomy" id="2060067"/>
    <lineage>
        <taxon>Bacteria</taxon>
        <taxon>Pseudomonadati</taxon>
        <taxon>Pseudomonadota</taxon>
        <taxon>Gammaproteobacteria</taxon>
        <taxon>Enterobacterales</taxon>
        <taxon>Yersiniaceae</taxon>
        <taxon>Chimaeribacter</taxon>
    </lineage>
</organism>
<reference evidence="1 2" key="1">
    <citation type="submission" date="2017-12" db="EMBL/GenBank/DDBJ databases">
        <title>Characterization of six clinical isolates of Enterochimera gen. nov., a novel genus of the Yersiniaciae family and the three species Enterochimera arupensis sp. nov., Enterochimera coloradensis sp. nov, and Enterochimera californica sp. nov.</title>
        <authorList>
            <person name="Rossi A."/>
            <person name="Fisher M."/>
        </authorList>
    </citation>
    <scope>NUCLEOTIDE SEQUENCE [LARGE SCALE GENOMIC DNA]</scope>
    <source>
        <strain evidence="2">2015-Iso6</strain>
    </source>
</reference>
<comment type="caution">
    <text evidence="1">The sequence shown here is derived from an EMBL/GenBank/DDBJ whole genome shotgun (WGS) entry which is preliminary data.</text>
</comment>
<evidence type="ECO:0000313" key="2">
    <source>
        <dbReference type="Proteomes" id="UP000234240"/>
    </source>
</evidence>
<gene>
    <name evidence="1" type="ORF">CYR55_14120</name>
</gene>
<dbReference type="AlphaFoldDB" id="A0A2N5E2U1"/>
<dbReference type="RefSeq" id="WP_101816835.1">
    <property type="nucleotide sequence ID" value="NZ_PJZF01000012.1"/>
</dbReference>
<dbReference type="OrthoDB" id="6429087at2"/>
<keyword evidence="2" id="KW-1185">Reference proteome</keyword>
<dbReference type="Proteomes" id="UP000234240">
    <property type="component" value="Unassembled WGS sequence"/>
</dbReference>
<accession>A0A2N5E2U1</accession>
<name>A0A2N5E2U1_9GAMM</name>
<dbReference type="EMBL" id="PJZF01000012">
    <property type="protein sequence ID" value="PLR35036.1"/>
    <property type="molecule type" value="Genomic_DNA"/>
</dbReference>
<protein>
    <submittedName>
        <fullName evidence="1">Uncharacterized protein</fullName>
    </submittedName>
</protein>